<dbReference type="OrthoDB" id="7695519at2759"/>
<evidence type="ECO:0000313" key="4">
    <source>
        <dbReference type="Proteomes" id="UP000499080"/>
    </source>
</evidence>
<protein>
    <submittedName>
        <fullName evidence="3">Uncharacterized protein</fullName>
    </submittedName>
</protein>
<proteinExistence type="predicted"/>
<feature type="domain" description="Mutator-like transposase" evidence="2">
    <location>
        <begin position="385"/>
        <end position="515"/>
    </location>
</feature>
<evidence type="ECO:0000313" key="3">
    <source>
        <dbReference type="EMBL" id="GBM86012.1"/>
    </source>
</evidence>
<sequence length="516" mass="59154">MNSIIEPNLTDLSESVLKRWQRVTRLVQLIWNKWHRGYLSEFQQRNKWQFQKKNVKVGDLVVLIEDNMPAFKWPLGRITKIYSGNDTLIRVLNFKTQKAENTGKGILNSIIDVNILANVFKNFVNCKNCNSGLELQVLKSTSGLAISFILDCFQCEYTHEFSSSDFHEGTQIATVNTRYVYALRSIGKGAEAGRMFCAVMNLPQPTTRFQEYNKRLLNATKAVCESTMQKAAKETIVENNSDNNIAVAVDGTWQKRGYTSHNGVVTVTSMDTGKIIDVDALSRYCACKNKKNHEASCKSNFRGYIFKRSLTFHNARYMKYLGDRDSKTFEAIAKENIYADEFQVEKLECIGHVMKRMGSRLRRLKETMNGNLGENCADFFIWYKAHKTECSENYVGSSSTMKVIAAEILWKRSVQNCVMRYMSVLSDGDSKTHQDLLELDVYDESVKISKEECLNPVAKRLVSGHRNKFKEWRSKCVTIGGRKEGNLNENKILKLTNFYRKAIKENVPDVQRMKTA</sequence>
<accession>A0A4Y2J9U6</accession>
<dbReference type="Pfam" id="PF20700">
    <property type="entry name" value="Mutator"/>
    <property type="match status" value="2"/>
</dbReference>
<evidence type="ECO:0000259" key="1">
    <source>
        <dbReference type="Pfam" id="PF18701"/>
    </source>
</evidence>
<dbReference type="PANTHER" id="PTHR47331">
    <property type="entry name" value="PHD-TYPE DOMAIN-CONTAINING PROTEIN"/>
    <property type="match status" value="1"/>
</dbReference>
<name>A0A4Y2J9U6_ARAVE</name>
<evidence type="ECO:0000259" key="2">
    <source>
        <dbReference type="Pfam" id="PF20700"/>
    </source>
</evidence>
<feature type="domain" description="DUF5641" evidence="1">
    <location>
        <begin position="18"/>
        <end position="100"/>
    </location>
</feature>
<organism evidence="3 4">
    <name type="scientific">Araneus ventricosus</name>
    <name type="common">Orbweaver spider</name>
    <name type="synonym">Epeira ventricosa</name>
    <dbReference type="NCBI Taxonomy" id="182803"/>
    <lineage>
        <taxon>Eukaryota</taxon>
        <taxon>Metazoa</taxon>
        <taxon>Ecdysozoa</taxon>
        <taxon>Arthropoda</taxon>
        <taxon>Chelicerata</taxon>
        <taxon>Arachnida</taxon>
        <taxon>Araneae</taxon>
        <taxon>Araneomorphae</taxon>
        <taxon>Entelegynae</taxon>
        <taxon>Araneoidea</taxon>
        <taxon>Araneidae</taxon>
        <taxon>Araneus</taxon>
    </lineage>
</organism>
<reference evidence="3 4" key="1">
    <citation type="journal article" date="2019" name="Sci. Rep.">
        <title>Orb-weaving spider Araneus ventricosus genome elucidates the spidroin gene catalogue.</title>
        <authorList>
            <person name="Kono N."/>
            <person name="Nakamura H."/>
            <person name="Ohtoshi R."/>
            <person name="Moran D.A.P."/>
            <person name="Shinohara A."/>
            <person name="Yoshida Y."/>
            <person name="Fujiwara M."/>
            <person name="Mori M."/>
            <person name="Tomita M."/>
            <person name="Arakawa K."/>
        </authorList>
    </citation>
    <scope>NUCLEOTIDE SEQUENCE [LARGE SCALE GENOMIC DNA]</scope>
</reference>
<dbReference type="InterPro" id="IPR040676">
    <property type="entry name" value="DUF5641"/>
</dbReference>
<dbReference type="InterPro" id="IPR049012">
    <property type="entry name" value="Mutator_transp_dom"/>
</dbReference>
<feature type="domain" description="Mutator-like transposase" evidence="2">
    <location>
        <begin position="109"/>
        <end position="369"/>
    </location>
</feature>
<dbReference type="EMBL" id="BGPR01003281">
    <property type="protein sequence ID" value="GBM86012.1"/>
    <property type="molecule type" value="Genomic_DNA"/>
</dbReference>
<keyword evidence="4" id="KW-1185">Reference proteome</keyword>
<dbReference type="Pfam" id="PF18701">
    <property type="entry name" value="DUF5641"/>
    <property type="match status" value="1"/>
</dbReference>
<dbReference type="Proteomes" id="UP000499080">
    <property type="component" value="Unassembled WGS sequence"/>
</dbReference>
<gene>
    <name evidence="3" type="ORF">AVEN_30513_1</name>
</gene>
<comment type="caution">
    <text evidence="3">The sequence shown here is derived from an EMBL/GenBank/DDBJ whole genome shotgun (WGS) entry which is preliminary data.</text>
</comment>
<dbReference type="AlphaFoldDB" id="A0A4Y2J9U6"/>